<proteinExistence type="predicted"/>
<evidence type="ECO:0000313" key="5">
    <source>
        <dbReference type="Proteomes" id="UP000245771"/>
    </source>
</evidence>
<accession>A0A316VC05</accession>
<keyword evidence="5" id="KW-1185">Reference proteome</keyword>
<feature type="compositionally biased region" description="Polar residues" evidence="2">
    <location>
        <begin position="40"/>
        <end position="59"/>
    </location>
</feature>
<organism evidence="4 5">
    <name type="scientific">Meira miltonrushii</name>
    <dbReference type="NCBI Taxonomy" id="1280837"/>
    <lineage>
        <taxon>Eukaryota</taxon>
        <taxon>Fungi</taxon>
        <taxon>Dikarya</taxon>
        <taxon>Basidiomycota</taxon>
        <taxon>Ustilaginomycotina</taxon>
        <taxon>Exobasidiomycetes</taxon>
        <taxon>Exobasidiales</taxon>
        <taxon>Brachybasidiaceae</taxon>
        <taxon>Meira</taxon>
    </lineage>
</organism>
<dbReference type="OrthoDB" id="10264062at2759"/>
<feature type="compositionally biased region" description="Polar residues" evidence="2">
    <location>
        <begin position="16"/>
        <end position="27"/>
    </location>
</feature>
<evidence type="ECO:0000256" key="1">
    <source>
        <dbReference type="ARBA" id="ARBA00022468"/>
    </source>
</evidence>
<dbReference type="GO" id="GO:0005096">
    <property type="term" value="F:GTPase activator activity"/>
    <property type="evidence" value="ECO:0007669"/>
    <property type="project" value="UniProtKB-KW"/>
</dbReference>
<evidence type="ECO:0000313" key="4">
    <source>
        <dbReference type="EMBL" id="PWN34834.1"/>
    </source>
</evidence>
<reference evidence="4 5" key="1">
    <citation type="journal article" date="2018" name="Mol. Biol. Evol.">
        <title>Broad Genomic Sampling Reveals a Smut Pathogenic Ancestry of the Fungal Clade Ustilaginomycotina.</title>
        <authorList>
            <person name="Kijpornyongpan T."/>
            <person name="Mondo S.J."/>
            <person name="Barry K."/>
            <person name="Sandor L."/>
            <person name="Lee J."/>
            <person name="Lipzen A."/>
            <person name="Pangilinan J."/>
            <person name="LaButti K."/>
            <person name="Hainaut M."/>
            <person name="Henrissat B."/>
            <person name="Grigoriev I.V."/>
            <person name="Spatafora J.W."/>
            <person name="Aime M.C."/>
        </authorList>
    </citation>
    <scope>NUCLEOTIDE SEQUENCE [LARGE SCALE GENOMIC DNA]</scope>
    <source>
        <strain evidence="4 5">MCA 3882</strain>
    </source>
</reference>
<keyword evidence="1" id="KW-0343">GTPase activation</keyword>
<feature type="region of interest" description="Disordered" evidence="2">
    <location>
        <begin position="121"/>
        <end position="143"/>
    </location>
</feature>
<feature type="region of interest" description="Disordered" evidence="2">
    <location>
        <begin position="1"/>
        <end position="59"/>
    </location>
</feature>
<dbReference type="FunFam" id="1.10.472.80:FF:000077">
    <property type="entry name" value="TBC1 domain family member"/>
    <property type="match status" value="1"/>
</dbReference>
<feature type="domain" description="Rab-GAP TBC" evidence="3">
    <location>
        <begin position="285"/>
        <end position="537"/>
    </location>
</feature>
<dbReference type="InParanoid" id="A0A316VC05"/>
<name>A0A316VC05_9BASI</name>
<dbReference type="PANTHER" id="PTHR22957">
    <property type="entry name" value="TBC1 DOMAIN FAMILY MEMBER GTPASE-ACTIVATING PROTEIN"/>
    <property type="match status" value="1"/>
</dbReference>
<evidence type="ECO:0000259" key="3">
    <source>
        <dbReference type="PROSITE" id="PS50086"/>
    </source>
</evidence>
<dbReference type="SMART" id="SM00164">
    <property type="entry name" value="TBC"/>
    <property type="match status" value="1"/>
</dbReference>
<dbReference type="InterPro" id="IPR000195">
    <property type="entry name" value="Rab-GAP-TBC_dom"/>
</dbReference>
<dbReference type="Gene3D" id="1.10.472.80">
    <property type="entry name" value="Ypt/Rab-GAP domain of gyp1p, domain 3"/>
    <property type="match status" value="1"/>
</dbReference>
<evidence type="ECO:0000256" key="2">
    <source>
        <dbReference type="SAM" id="MobiDB-lite"/>
    </source>
</evidence>
<dbReference type="SUPFAM" id="SSF47923">
    <property type="entry name" value="Ypt/Rab-GAP domain of gyp1p"/>
    <property type="match status" value="2"/>
</dbReference>
<dbReference type="Pfam" id="PF00566">
    <property type="entry name" value="RabGAP-TBC"/>
    <property type="match status" value="1"/>
</dbReference>
<dbReference type="Gene3D" id="1.10.8.270">
    <property type="entry name" value="putative rabgap domain of human tbc1 domain family member 14 like domains"/>
    <property type="match status" value="1"/>
</dbReference>
<dbReference type="Proteomes" id="UP000245771">
    <property type="component" value="Unassembled WGS sequence"/>
</dbReference>
<dbReference type="GeneID" id="37020374"/>
<dbReference type="InterPro" id="IPR035969">
    <property type="entry name" value="Rab-GAP_TBC_sf"/>
</dbReference>
<sequence>MAQGSLSHDSPDGRSTESAYPPQSSSIAFPDDPFSETYKRSQAQQLHTQPQPGGMNTDSITDWAKATRFTVLNHFSHVTNVARNGAHNLLSSPLFQQQLGDSGDENGGKRSSTASLATSLLQHGPIGPFGPNDPSWKHSDLAQKSGTGDFDSAHVYLARWAKIVAEEGETNRRREAEARRAIHKQSIDDVEESELGQFEVWNRLPHIDRPEATRSRDNAISLQAWKSLFDKDGKPVITRREMKVLVFQQGFGKGKERAMGTHWDQLDPRAECWSFLLKAQPWDPSIGQEERRKLWNERSEEYWAIKTQYLTSMQSSPQPAKEVEKEEELSQEEAEEQQKRAEETTFWKEQRHRVHVDCLRVDRKIPFFNDYDNEAYGKGGGEDGDAYENINANAHAQRLEEILLAYVAWDRAQEAKADGNDNEDERGQLGGYVQGMSDLCAPLYAVCHGDEAKTFWLLVGLMKRARSNFYSNQSGMKMQLLNLQKLISIMDANLYGHLEEIDGLNLFFCFRWLLVLFKREFEYPEILILWEGIWAAEVDEQDGKNADDHMPPTNASLSNHFQIFVALAILEQQRDVIVKYLHHFDEVLQYMNGLSGQIDVDRTLAEAQVLCLSLKQLINQQEKVSQQSQSKNGKGDEAATLAAAAIAPVDDEIKALVGIHTSSAEKEVIPLS</sequence>
<protein>
    <submittedName>
        <fullName evidence="4">RabGAP/TBC</fullName>
    </submittedName>
</protein>
<dbReference type="STRING" id="1280837.A0A316VC05"/>
<dbReference type="PANTHER" id="PTHR22957:SF502">
    <property type="entry name" value="SMALL G PROTEIN SIGNALING MODULATOR 2-RELATED"/>
    <property type="match status" value="1"/>
</dbReference>
<gene>
    <name evidence="4" type="ORF">FA14DRAFT_160270</name>
</gene>
<dbReference type="AlphaFoldDB" id="A0A316VC05"/>
<dbReference type="RefSeq" id="XP_025355136.1">
    <property type="nucleotide sequence ID" value="XM_025498593.1"/>
</dbReference>
<dbReference type="EMBL" id="KZ819603">
    <property type="protein sequence ID" value="PWN34834.1"/>
    <property type="molecule type" value="Genomic_DNA"/>
</dbReference>
<dbReference type="PROSITE" id="PS50086">
    <property type="entry name" value="TBC_RABGAP"/>
    <property type="match status" value="1"/>
</dbReference>
<feature type="region of interest" description="Disordered" evidence="2">
    <location>
        <begin position="313"/>
        <end position="343"/>
    </location>
</feature>
<feature type="compositionally biased region" description="Acidic residues" evidence="2">
    <location>
        <begin position="325"/>
        <end position="335"/>
    </location>
</feature>
<dbReference type="FunCoup" id="A0A316VC05">
    <property type="interactions" value="226"/>
</dbReference>